<dbReference type="EMBL" id="SEOL01000006">
    <property type="protein sequence ID" value="MBL0849153.1"/>
    <property type="molecule type" value="Genomic_DNA"/>
</dbReference>
<keyword evidence="1" id="KW-0812">Transmembrane</keyword>
<evidence type="ECO:0000313" key="2">
    <source>
        <dbReference type="EMBL" id="MBL0849153.1"/>
    </source>
</evidence>
<dbReference type="PANTHER" id="PTHR30238:SF4">
    <property type="entry name" value="SLL1022 PROTEIN"/>
    <property type="match status" value="1"/>
</dbReference>
<gene>
    <name evidence="2" type="ORF">EU981_03635</name>
</gene>
<feature type="transmembrane region" description="Helical" evidence="1">
    <location>
        <begin position="236"/>
        <end position="256"/>
    </location>
</feature>
<comment type="caution">
    <text evidence="2">The sequence shown here is derived from an EMBL/GenBank/DDBJ whole genome shotgun (WGS) entry which is preliminary data.</text>
</comment>
<feature type="transmembrane region" description="Helical" evidence="1">
    <location>
        <begin position="196"/>
        <end position="216"/>
    </location>
</feature>
<feature type="transmembrane region" description="Helical" evidence="1">
    <location>
        <begin position="9"/>
        <end position="28"/>
    </location>
</feature>
<organism evidence="2 3">
    <name type="scientific">Candidatus Liberibacter ctenarytainae</name>
    <dbReference type="NCBI Taxonomy" id="2020335"/>
    <lineage>
        <taxon>Bacteria</taxon>
        <taxon>Pseudomonadati</taxon>
        <taxon>Pseudomonadota</taxon>
        <taxon>Alphaproteobacteria</taxon>
        <taxon>Hyphomicrobiales</taxon>
        <taxon>Rhizobiaceae</taxon>
        <taxon>Liberibacter</taxon>
    </lineage>
</organism>
<feature type="transmembrane region" description="Helical" evidence="1">
    <location>
        <begin position="82"/>
        <end position="107"/>
    </location>
</feature>
<feature type="transmembrane region" description="Helical" evidence="1">
    <location>
        <begin position="127"/>
        <end position="148"/>
    </location>
</feature>
<accession>A0A937ACU2</accession>
<feature type="transmembrane region" description="Helical" evidence="1">
    <location>
        <begin position="321"/>
        <end position="340"/>
    </location>
</feature>
<feature type="transmembrane region" description="Helical" evidence="1">
    <location>
        <begin position="262"/>
        <end position="282"/>
    </location>
</feature>
<proteinExistence type="predicted"/>
<dbReference type="AlphaFoldDB" id="A0A937ACU2"/>
<name>A0A937ACU2_9HYPH</name>
<evidence type="ECO:0000313" key="3">
    <source>
        <dbReference type="Proteomes" id="UP000736856"/>
    </source>
</evidence>
<dbReference type="PANTHER" id="PTHR30238">
    <property type="entry name" value="MEMBRANE BOUND PREDICTED REDOX MODULATOR"/>
    <property type="match status" value="1"/>
</dbReference>
<keyword evidence="1" id="KW-0472">Membrane</keyword>
<dbReference type="InterPro" id="IPR007427">
    <property type="entry name" value="DUF475"/>
</dbReference>
<keyword evidence="1" id="KW-1133">Transmembrane helix</keyword>
<feature type="transmembrane region" description="Helical" evidence="1">
    <location>
        <begin position="294"/>
        <end position="315"/>
    </location>
</feature>
<sequence>MKKNMLHSFRWAILVTIVGILLSILIGWNTTHTISGTSEVLYICIILSIIEISLSCDNAILNAQQLQKMSPLWQKRFLTWGILISVFVMRIIFPIMIFCISATINPIEAVKIALFSPQDYSKVMTEAHLPIAGFGGTFLMMISLSFFFDTRKNIHWISFLEKPMSYLAKIKGLKFFLTLSVAMGIAFALPRKDVYILFYSSLFAITVFYAICLLEYILSSDNGATILKKKKYGLSLFLYLEIIDASLSFDGVISAFALTKNFLIIIIGLAIGAVYVRSMTLVMMEKGILNRYKYLEHGAFYSILVLSIMMFLQTIRHIPEIITGTCSIIFILLSIYSSIVRDRKNSSTKKRI</sequence>
<protein>
    <submittedName>
        <fullName evidence="2">DUF475 domain-containing protein</fullName>
    </submittedName>
</protein>
<feature type="transmembrane region" description="Helical" evidence="1">
    <location>
        <begin position="40"/>
        <end position="61"/>
    </location>
</feature>
<dbReference type="Pfam" id="PF04332">
    <property type="entry name" value="DUF475"/>
    <property type="match status" value="1"/>
</dbReference>
<feature type="transmembrane region" description="Helical" evidence="1">
    <location>
        <begin position="172"/>
        <end position="190"/>
    </location>
</feature>
<dbReference type="Proteomes" id="UP000736856">
    <property type="component" value="Unassembled WGS sequence"/>
</dbReference>
<reference evidence="2" key="1">
    <citation type="submission" date="2019-02" db="EMBL/GenBank/DDBJ databases">
        <title>A novel Candidatus Liberibacter species associated with the New Zealand native fuchsia psyllid, Ctenarytaina fuchsiae.</title>
        <authorList>
            <person name="Thompson S.M."/>
            <person name="Jorgensen N."/>
            <person name="David C."/>
            <person name="Bulman S.R."/>
            <person name="Smith G.R."/>
        </authorList>
    </citation>
    <scope>NUCLEOTIDE SEQUENCE</scope>
    <source>
        <strain evidence="2">Oxford</strain>
    </source>
</reference>
<dbReference type="NCBIfam" id="NF010620">
    <property type="entry name" value="PRK14013.2-6"/>
    <property type="match status" value="1"/>
</dbReference>
<evidence type="ECO:0000256" key="1">
    <source>
        <dbReference type="SAM" id="Phobius"/>
    </source>
</evidence>